<feature type="domain" description="Peptidase A1" evidence="14">
    <location>
        <begin position="332"/>
        <end position="681"/>
    </location>
</feature>
<dbReference type="InterPro" id="IPR006593">
    <property type="entry name" value="Cyt_b561/ferric_Rdtase_TM"/>
</dbReference>
<keyword evidence="6 11" id="KW-0812">Transmembrane</keyword>
<feature type="domain" description="Cytochrome b561" evidence="13">
    <location>
        <begin position="102"/>
        <end position="308"/>
    </location>
</feature>
<reference evidence="16" key="1">
    <citation type="journal article" date="2011" name="Nature">
        <title>Genome sequence and analysis of the tuber crop potato.</title>
        <authorList>
            <consortium name="The Potato Genome Sequencing Consortium"/>
        </authorList>
    </citation>
    <scope>NUCLEOTIDE SEQUENCE [LARGE SCALE GENOMIC DNA]</scope>
    <source>
        <strain evidence="16">cv. DM1-3 516 R44</strain>
    </source>
</reference>
<dbReference type="Gene3D" id="2.40.70.10">
    <property type="entry name" value="Acid Proteases"/>
    <property type="match status" value="2"/>
</dbReference>
<evidence type="ECO:0000256" key="1">
    <source>
        <dbReference type="ARBA" id="ARBA00004239"/>
    </source>
</evidence>
<dbReference type="InterPro" id="IPR021109">
    <property type="entry name" value="Peptidase_aspartic_dom_sf"/>
</dbReference>
<comment type="similarity">
    <text evidence="3">Belongs to the peptidase A1 family.</text>
</comment>
<dbReference type="PANTHER" id="PTHR23130">
    <property type="entry name" value="CYTOCHROME B561 AND DOMON DOMAIN-CONTAINING PROTEIN"/>
    <property type="match status" value="1"/>
</dbReference>
<sequence>MSERQHGRWLAWAINPTSTGMIGSQAFVALQRSDGTLEAYTSPIDTYGTTLVKGDLSFTVHDVSAQNINGQVIIFARFELPMNGSNVVNHVWQEGPLQDDDTPGSHGMSGDNLRSFGTLNFHSGKTVAISSHNVKLNSRSKIKIAHGIINAVSWGMMMPLGVVLARLRYLPLQEYYPALWFNLHIYCQSIAYFLGIAGGGVGFYLGRQSSSVKQHTCHRYIGGALLVLATLQVLAHRLRPSKEHKYRVYWNIYHWCTGYGTIIMGILNCFKGFQMMDVGIWKNAYIAFLASLAFVAAALEVSRCYLNANKGTATPEGVSANVVKKDPISLQHISEIQQRTPLVPLKLSIHLAGDSVWVDCEKGYQSSSYKAARCKSSQCKLASTILCGDCLVGSVERGPGCNRDACYNIIENPLVQILTRGEIAQDVLTIKSINGSFVGRDVKGTIGFGHQSAVSLPVQFASAFKFSRKFAICLSSSTERNGIIFIGNSPYLLNSGFDASRDLIYTPILTSPYDVVRDKKISEYYIKVSSISINGKNVPINKTLLSLEKQGGTSISTGLPYTMLASSIYKAVTKAFVNEMPKEVRSVSPVEPFTTCFNSSDIGMSRLGFNAPEINVGLHKKNVHWTITGANSLVKVNEDVVCLAFVERRTRDWGEAIIIGTYQMQDNLVEFDISRRRIGFSNSLFFHQTMCSNQNYT</sequence>
<evidence type="ECO:0000256" key="3">
    <source>
        <dbReference type="ARBA" id="ARBA00007447"/>
    </source>
</evidence>
<evidence type="ECO:0000256" key="4">
    <source>
        <dbReference type="ARBA" id="ARBA00022448"/>
    </source>
</evidence>
<dbReference type="eggNOG" id="KOG1339">
    <property type="taxonomic scope" value="Eukaryota"/>
</dbReference>
<dbReference type="InParanoid" id="M1ANY3"/>
<dbReference type="HOGENOM" id="CLU_395583_0_0_1"/>
<dbReference type="CDD" id="cd08760">
    <property type="entry name" value="Cyt_b561_FRRS1_like"/>
    <property type="match status" value="1"/>
</dbReference>
<keyword evidence="4" id="KW-0813">Transport</keyword>
<dbReference type="SMART" id="SM00665">
    <property type="entry name" value="B561"/>
    <property type="match status" value="1"/>
</dbReference>
<dbReference type="InterPro" id="IPR045265">
    <property type="entry name" value="AIR12_DOMON"/>
</dbReference>
<evidence type="ECO:0000256" key="10">
    <source>
        <dbReference type="ARBA" id="ARBA00023136"/>
    </source>
</evidence>
<dbReference type="InterPro" id="IPR032861">
    <property type="entry name" value="TAXi_N"/>
</dbReference>
<keyword evidence="7" id="KW-0732">Signal</keyword>
<keyword evidence="10 11" id="KW-0472">Membrane</keyword>
<evidence type="ECO:0000256" key="11">
    <source>
        <dbReference type="SAM" id="Phobius"/>
    </source>
</evidence>
<evidence type="ECO:0000256" key="5">
    <source>
        <dbReference type="ARBA" id="ARBA00022525"/>
    </source>
</evidence>
<organism evidence="15 16">
    <name type="scientific">Solanum tuberosum</name>
    <name type="common">Potato</name>
    <dbReference type="NCBI Taxonomy" id="4113"/>
    <lineage>
        <taxon>Eukaryota</taxon>
        <taxon>Viridiplantae</taxon>
        <taxon>Streptophyta</taxon>
        <taxon>Embryophyta</taxon>
        <taxon>Tracheophyta</taxon>
        <taxon>Spermatophyta</taxon>
        <taxon>Magnoliopsida</taxon>
        <taxon>eudicotyledons</taxon>
        <taxon>Gunneridae</taxon>
        <taxon>Pentapetalae</taxon>
        <taxon>asterids</taxon>
        <taxon>lamiids</taxon>
        <taxon>Solanales</taxon>
        <taxon>Solanaceae</taxon>
        <taxon>Solanoideae</taxon>
        <taxon>Solaneae</taxon>
        <taxon>Solanum</taxon>
    </lineage>
</organism>
<dbReference type="PROSITE" id="PS51767">
    <property type="entry name" value="PEPTIDASE_A1"/>
    <property type="match status" value="1"/>
</dbReference>
<dbReference type="InterPro" id="IPR005018">
    <property type="entry name" value="DOMON_domain"/>
</dbReference>
<comment type="subcellular location">
    <subcellularLocation>
        <location evidence="2">Membrane</location>
    </subcellularLocation>
    <subcellularLocation>
        <location evidence="1">Secreted</location>
        <location evidence="1">Extracellular space</location>
    </subcellularLocation>
</comment>
<feature type="domain" description="DOMON" evidence="12">
    <location>
        <begin position="1"/>
        <end position="95"/>
    </location>
</feature>
<keyword evidence="8" id="KW-0249">Electron transport</keyword>
<evidence type="ECO:0000256" key="2">
    <source>
        <dbReference type="ARBA" id="ARBA00004370"/>
    </source>
</evidence>
<feature type="transmembrane region" description="Helical" evidence="11">
    <location>
        <begin position="280"/>
        <end position="299"/>
    </location>
</feature>
<evidence type="ECO:0000313" key="15">
    <source>
        <dbReference type="EnsemblPlants" id="PGSC0003DMT400026971"/>
    </source>
</evidence>
<evidence type="ECO:0000259" key="14">
    <source>
        <dbReference type="PROSITE" id="PS51767"/>
    </source>
</evidence>
<dbReference type="eggNOG" id="KOG4293">
    <property type="taxonomic scope" value="Eukaryota"/>
</dbReference>
<keyword evidence="16" id="KW-1185">Reference proteome</keyword>
<feature type="transmembrane region" description="Helical" evidence="11">
    <location>
        <begin position="248"/>
        <end position="268"/>
    </location>
</feature>
<evidence type="ECO:0000259" key="12">
    <source>
        <dbReference type="PROSITE" id="PS50836"/>
    </source>
</evidence>
<evidence type="ECO:0000313" key="16">
    <source>
        <dbReference type="Proteomes" id="UP000011115"/>
    </source>
</evidence>
<dbReference type="GO" id="GO:0005576">
    <property type="term" value="C:extracellular region"/>
    <property type="evidence" value="ECO:0007669"/>
    <property type="project" value="UniProtKB-SubCell"/>
</dbReference>
<keyword evidence="5" id="KW-0964">Secreted</keyword>
<evidence type="ECO:0000256" key="9">
    <source>
        <dbReference type="ARBA" id="ARBA00022989"/>
    </source>
</evidence>
<dbReference type="InterPro" id="IPR033121">
    <property type="entry name" value="PEPTIDASE_A1"/>
</dbReference>
<name>M1ANY3_SOLTU</name>
<dbReference type="FunFam" id="2.40.70.10:FF:000041">
    <property type="entry name" value="Basic 7S globulin"/>
    <property type="match status" value="1"/>
</dbReference>
<feature type="transmembrane region" description="Helical" evidence="11">
    <location>
        <begin position="217"/>
        <end position="236"/>
    </location>
</feature>
<evidence type="ECO:0000259" key="13">
    <source>
        <dbReference type="PROSITE" id="PS50939"/>
    </source>
</evidence>
<keyword evidence="9 11" id="KW-1133">Transmembrane helix</keyword>
<dbReference type="Pfam" id="PF14543">
    <property type="entry name" value="TAXi_N"/>
    <property type="match status" value="1"/>
</dbReference>
<feature type="transmembrane region" description="Helical" evidence="11">
    <location>
        <begin position="183"/>
        <end position="205"/>
    </location>
</feature>
<dbReference type="SUPFAM" id="SSF50630">
    <property type="entry name" value="Acid proteases"/>
    <property type="match status" value="1"/>
</dbReference>
<feature type="transmembrane region" description="Helical" evidence="11">
    <location>
        <begin position="144"/>
        <end position="163"/>
    </location>
</feature>
<dbReference type="EnsemblPlants" id="PGSC0003DMT400026971">
    <property type="protein sequence ID" value="PGSC0003DMT400026971"/>
    <property type="gene ID" value="PGSC0003DMG400010403"/>
</dbReference>
<dbReference type="Gramene" id="PGSC0003DMT400026971">
    <property type="protein sequence ID" value="PGSC0003DMT400026971"/>
    <property type="gene ID" value="PGSC0003DMG400010403"/>
</dbReference>
<reference evidence="15" key="2">
    <citation type="submission" date="2015-06" db="UniProtKB">
        <authorList>
            <consortium name="EnsemblPlants"/>
        </authorList>
    </citation>
    <scope>IDENTIFICATION</scope>
    <source>
        <strain evidence="15">DM1-3 516 R44</strain>
    </source>
</reference>
<dbReference type="Proteomes" id="UP000011115">
    <property type="component" value="Unassembled WGS sequence"/>
</dbReference>
<evidence type="ECO:0000256" key="8">
    <source>
        <dbReference type="ARBA" id="ARBA00022982"/>
    </source>
</evidence>
<protein>
    <submittedName>
        <fullName evidence="15">Basic 7S globulin 2 small subunit</fullName>
    </submittedName>
</protein>
<dbReference type="PROSITE" id="PS50836">
    <property type="entry name" value="DOMON"/>
    <property type="match status" value="1"/>
</dbReference>
<accession>M1ANY3</accession>
<evidence type="ECO:0000256" key="7">
    <source>
        <dbReference type="ARBA" id="ARBA00022729"/>
    </source>
</evidence>
<proteinExistence type="inferred from homology"/>
<dbReference type="Gene3D" id="1.20.120.1770">
    <property type="match status" value="1"/>
</dbReference>
<evidence type="ECO:0000256" key="6">
    <source>
        <dbReference type="ARBA" id="ARBA00022692"/>
    </source>
</evidence>
<dbReference type="GO" id="GO:0016020">
    <property type="term" value="C:membrane"/>
    <property type="evidence" value="ECO:0007669"/>
    <property type="project" value="UniProtKB-SubCell"/>
</dbReference>
<dbReference type="Pfam" id="PF04526">
    <property type="entry name" value="DUF568"/>
    <property type="match status" value="1"/>
</dbReference>
<dbReference type="AlphaFoldDB" id="M1ANY3"/>
<dbReference type="PANTHER" id="PTHR23130:SF179">
    <property type="entry name" value="CYTOCHROME B561 DOMAIN-CONTAINING PROTEIN"/>
    <property type="match status" value="1"/>
</dbReference>
<dbReference type="Pfam" id="PF14541">
    <property type="entry name" value="TAXi_C"/>
    <property type="match status" value="1"/>
</dbReference>
<dbReference type="InterPro" id="IPR032799">
    <property type="entry name" value="TAXi_C"/>
</dbReference>
<dbReference type="PaxDb" id="4113-PGSC0003DMT400026971"/>
<dbReference type="PROSITE" id="PS50939">
    <property type="entry name" value="CYTOCHROME_B561"/>
    <property type="match status" value="1"/>
</dbReference>